<evidence type="ECO:0000313" key="1">
    <source>
        <dbReference type="EMBL" id="QEG35989.1"/>
    </source>
</evidence>
<accession>A0A5B9QDV6</accession>
<proteinExistence type="predicted"/>
<evidence type="ECO:0000313" key="2">
    <source>
        <dbReference type="Proteomes" id="UP000323917"/>
    </source>
</evidence>
<name>A0A5B9QDV6_9BACT</name>
<sequence>MLATHLTISDCAAEVVRALKGLLKRPNQFTGLRHHLTLWRNLLNIAKEKGPLQVSKYTPPMAAYWTSEKIPHNRALLTHGTKTMFGFDELATSVDEEA</sequence>
<gene>
    <name evidence="1" type="ORF">Pr1d_32980</name>
</gene>
<organism evidence="1 2">
    <name type="scientific">Bythopirellula goksoeyrii</name>
    <dbReference type="NCBI Taxonomy" id="1400387"/>
    <lineage>
        <taxon>Bacteria</taxon>
        <taxon>Pseudomonadati</taxon>
        <taxon>Planctomycetota</taxon>
        <taxon>Planctomycetia</taxon>
        <taxon>Pirellulales</taxon>
        <taxon>Lacipirellulaceae</taxon>
        <taxon>Bythopirellula</taxon>
    </lineage>
</organism>
<dbReference type="Proteomes" id="UP000323917">
    <property type="component" value="Chromosome"/>
</dbReference>
<keyword evidence="2" id="KW-1185">Reference proteome</keyword>
<dbReference type="EMBL" id="CP042913">
    <property type="protein sequence ID" value="QEG35989.1"/>
    <property type="molecule type" value="Genomic_DNA"/>
</dbReference>
<dbReference type="AlphaFoldDB" id="A0A5B9QDV6"/>
<dbReference type="KEGG" id="bgok:Pr1d_32980"/>
<dbReference type="RefSeq" id="WP_210417735.1">
    <property type="nucleotide sequence ID" value="NZ_CP042913.1"/>
</dbReference>
<protein>
    <submittedName>
        <fullName evidence="1">Uncharacterized protein</fullName>
    </submittedName>
</protein>
<reference evidence="1 2" key="1">
    <citation type="submission" date="2019-08" db="EMBL/GenBank/DDBJ databases">
        <title>Deep-cultivation of Planctomycetes and their phenomic and genomic characterization uncovers novel biology.</title>
        <authorList>
            <person name="Wiegand S."/>
            <person name="Jogler M."/>
            <person name="Boedeker C."/>
            <person name="Pinto D."/>
            <person name="Vollmers J."/>
            <person name="Rivas-Marin E."/>
            <person name="Kohn T."/>
            <person name="Peeters S.H."/>
            <person name="Heuer A."/>
            <person name="Rast P."/>
            <person name="Oberbeckmann S."/>
            <person name="Bunk B."/>
            <person name="Jeske O."/>
            <person name="Meyerdierks A."/>
            <person name="Storesund J.E."/>
            <person name="Kallscheuer N."/>
            <person name="Luecker S."/>
            <person name="Lage O.M."/>
            <person name="Pohl T."/>
            <person name="Merkel B.J."/>
            <person name="Hornburger P."/>
            <person name="Mueller R.-W."/>
            <person name="Bruemmer F."/>
            <person name="Labrenz M."/>
            <person name="Spormann A.M."/>
            <person name="Op den Camp H."/>
            <person name="Overmann J."/>
            <person name="Amann R."/>
            <person name="Jetten M.S.M."/>
            <person name="Mascher T."/>
            <person name="Medema M.H."/>
            <person name="Devos D.P."/>
            <person name="Kaster A.-K."/>
            <person name="Ovreas L."/>
            <person name="Rohde M."/>
            <person name="Galperin M.Y."/>
            <person name="Jogler C."/>
        </authorList>
    </citation>
    <scope>NUCLEOTIDE SEQUENCE [LARGE SCALE GENOMIC DNA]</scope>
    <source>
        <strain evidence="1 2">Pr1d</strain>
    </source>
</reference>